<sequence>MMTNSSKLLSERRSLLSKFLEEHCLYKILLLVCSFHFTLMTYQNLTKYSIRLRNVELEVLMESAEQAMGNFHLLSTNIMDFKQSLRGKSIGTFGLLHGMLSSILKLIDAFDQIVDPDTNLREVEEYPSCNASKLPRANSNVNDVASISKSIRDEIERLYEKVNRKLLAKRRGSHADSEKFELLMNGELEEIVSEKRQLFRRLFSILNLWTSHEMALNRLGTEFQLHLNLTLNPHDCKKRNMIVCDYSQTDVQTTIHSIAYCMTLAFSTRRVLKLTRHWPWRSCTQDIGVNEKLVVQLETSRNLHSDISVFHKHAVVVVNTSKSRLPEFSKTLSQILENRIMEQVRLYHQKPEAWVIGQIVSYIISPIINKDRLSREEKRLDFHRPIVGVYVGHSEATAQNLGLSKYIEGVEKFYQDPQHRHLPVSLRRVLLVAQSSKVYREANAYTKRFTVIRRKDTNGHESTSLTDAYNMLLLARCSYLVCDMTWPPCRMTYELMQTMHGDASSRVHIVRGQWRF</sequence>
<dbReference type="Pfam" id="PF19745">
    <property type="entry name" value="FUT8_N_cat"/>
    <property type="match status" value="1"/>
</dbReference>
<evidence type="ECO:0000259" key="1">
    <source>
        <dbReference type="Pfam" id="PF19745"/>
    </source>
</evidence>
<dbReference type="GO" id="GO:0046921">
    <property type="term" value="F:alpha-(1-&gt;6)-fucosyltransferase activity"/>
    <property type="evidence" value="ECO:0007669"/>
    <property type="project" value="TreeGrafter"/>
</dbReference>
<accession>A0A2C9KMC0</accession>
<dbReference type="PANTHER" id="PTHR13132:SF29">
    <property type="entry name" value="ALPHA-(1,6)-FUCOSYLTRANSFERASE"/>
    <property type="match status" value="1"/>
</dbReference>
<evidence type="ECO:0000313" key="3">
    <source>
        <dbReference type="Proteomes" id="UP000076420"/>
    </source>
</evidence>
<name>A0A2C9KMC0_BIOGL</name>
<protein>
    <recommendedName>
        <fullName evidence="1">Alpha-(1,6)-fucosyltransferase N- and catalytic domain-containing protein</fullName>
    </recommendedName>
</protein>
<proteinExistence type="predicted"/>
<dbReference type="AlphaFoldDB" id="A0A2C9KMC0"/>
<dbReference type="GO" id="GO:0006487">
    <property type="term" value="P:protein N-linked glycosylation"/>
    <property type="evidence" value="ECO:0007669"/>
    <property type="project" value="TreeGrafter"/>
</dbReference>
<feature type="domain" description="Alpha-(1,6)-fucosyltransferase N- and catalytic" evidence="1">
    <location>
        <begin position="140"/>
        <end position="508"/>
    </location>
</feature>
<dbReference type="Proteomes" id="UP000076420">
    <property type="component" value="Unassembled WGS sequence"/>
</dbReference>
<dbReference type="OrthoDB" id="6064824at2759"/>
<dbReference type="KEGG" id="bgt:106063909"/>
<dbReference type="STRING" id="6526.A0A2C9KMC0"/>
<evidence type="ECO:0000313" key="2">
    <source>
        <dbReference type="EnsemblMetazoa" id="BGLB021289-PA"/>
    </source>
</evidence>
<dbReference type="VEuPathDB" id="VectorBase:BGLB021289"/>
<dbReference type="PANTHER" id="PTHR13132">
    <property type="entry name" value="ALPHA- 1,6 -FUCOSYLTRANSFERASE"/>
    <property type="match status" value="1"/>
</dbReference>
<gene>
    <name evidence="2" type="primary">106063909</name>
</gene>
<dbReference type="EnsemblMetazoa" id="BGLB021289-RA">
    <property type="protein sequence ID" value="BGLB021289-PA"/>
    <property type="gene ID" value="BGLB021289"/>
</dbReference>
<organism evidence="2 3">
    <name type="scientific">Biomphalaria glabrata</name>
    <name type="common">Bloodfluke planorb</name>
    <name type="synonym">Freshwater snail</name>
    <dbReference type="NCBI Taxonomy" id="6526"/>
    <lineage>
        <taxon>Eukaryota</taxon>
        <taxon>Metazoa</taxon>
        <taxon>Spiralia</taxon>
        <taxon>Lophotrochozoa</taxon>
        <taxon>Mollusca</taxon>
        <taxon>Gastropoda</taxon>
        <taxon>Heterobranchia</taxon>
        <taxon>Euthyneura</taxon>
        <taxon>Panpulmonata</taxon>
        <taxon>Hygrophila</taxon>
        <taxon>Lymnaeoidea</taxon>
        <taxon>Planorbidae</taxon>
        <taxon>Biomphalaria</taxon>
    </lineage>
</organism>
<dbReference type="VEuPathDB" id="VectorBase:BGLAX_029299"/>
<dbReference type="InterPro" id="IPR045573">
    <property type="entry name" value="Fut8_N_cat"/>
</dbReference>
<dbReference type="RefSeq" id="XP_013077856.2">
    <property type="nucleotide sequence ID" value="XM_013222402.2"/>
</dbReference>
<reference evidence="2" key="1">
    <citation type="submission" date="2020-05" db="UniProtKB">
        <authorList>
            <consortium name="EnsemblMetazoa"/>
        </authorList>
    </citation>
    <scope>IDENTIFICATION</scope>
    <source>
        <strain evidence="2">BB02</strain>
    </source>
</reference>